<feature type="compositionally biased region" description="Polar residues" evidence="8">
    <location>
        <begin position="499"/>
        <end position="517"/>
    </location>
</feature>
<protein>
    <recommendedName>
        <fullName evidence="7">Bestrophin homolog</fullName>
    </recommendedName>
</protein>
<evidence type="ECO:0000256" key="8">
    <source>
        <dbReference type="SAM" id="MobiDB-lite"/>
    </source>
</evidence>
<organism evidence="9 10">
    <name type="scientific">Polyodon spathula</name>
    <name type="common">North American paddlefish</name>
    <name type="synonym">Squalus spathula</name>
    <dbReference type="NCBI Taxonomy" id="7913"/>
    <lineage>
        <taxon>Eukaryota</taxon>
        <taxon>Metazoa</taxon>
        <taxon>Chordata</taxon>
        <taxon>Craniata</taxon>
        <taxon>Vertebrata</taxon>
        <taxon>Euteleostomi</taxon>
        <taxon>Actinopterygii</taxon>
        <taxon>Chondrostei</taxon>
        <taxon>Acipenseriformes</taxon>
        <taxon>Polyodontidae</taxon>
        <taxon>Polyodon</taxon>
    </lineage>
</organism>
<feature type="transmembrane region" description="Helical" evidence="7">
    <location>
        <begin position="75"/>
        <end position="94"/>
    </location>
</feature>
<feature type="compositionally biased region" description="Basic residues" evidence="8">
    <location>
        <begin position="571"/>
        <end position="580"/>
    </location>
</feature>
<dbReference type="Pfam" id="PF01062">
    <property type="entry name" value="Bestrophin"/>
    <property type="match status" value="1"/>
</dbReference>
<keyword evidence="4 7" id="KW-0472">Membrane</keyword>
<comment type="caution">
    <text evidence="9">The sequence shown here is derived from an EMBL/GenBank/DDBJ whole genome shotgun (WGS) entry which is preliminary data.</text>
</comment>
<evidence type="ECO:0000256" key="5">
    <source>
        <dbReference type="ARBA" id="ARBA00024167"/>
    </source>
</evidence>
<evidence type="ECO:0000256" key="1">
    <source>
        <dbReference type="ARBA" id="ARBA00004370"/>
    </source>
</evidence>
<comment type="function">
    <text evidence="7">Forms chloride channels.</text>
</comment>
<dbReference type="InterPro" id="IPR000615">
    <property type="entry name" value="Bestrophin"/>
</dbReference>
<keyword evidence="7" id="KW-1003">Cell membrane</keyword>
<sequence>MTVTYSSKVANATFFGFHRLLLRWRGSIYKLLYREFLVFVGLYTALSITYRLFLSEKQKRYFEKASLYCDKYAEQIPVTFVLGFYVTLVVNRWWNQFVNLPWPDRLMFLVSGSVQGRDEHGRLLRRTLMRYVNLTSLLIFRSVSTAVCKRFPTMDHVVEAGFMTPEERKIFENLKSPHLKYWIPVAWFVTLVNKARKEGRIQDSVDLQTIMIELNKFRSWCSTLFGYDWVGIPLVYTQVVTLAVYTFFFACLIGRQFLDPKQGYAGHDLDMYIPIFTLLQFFFYAGWLKVAEQLINPFGEDDDDFEINWCIDRNLQVSLLAVDEMHMNVPRMQKDIYWNDSDVRPPYTLAAADYCIPSFLGSTIDMGLSHNVFQQQEDAEMEDLKQRCQESVLGRVRRILSVQEPLDSTLHRPTFYRRSSELSSVFFPLGDHVPHARRPFFGMEERGHRLHRFGSRDGNVMPNVEHLSTLRETSSPDSPATQVSSPVFEEIPVVIVTSPDTNTDTIAGSSPSNQNAHNMEGAGPDEKVVARPPQSRAGARATPENTPEGSGVREHVKKSSCSHRWSVPLLKKTRKSRRLSSQRSKDSLRSLPSPKPLAGRRRLYGADYDAAAESLPVRNVSQAGLRETDIFESTSEENIDQTRD</sequence>
<keyword evidence="7" id="KW-0407">Ion channel</keyword>
<dbReference type="InterPro" id="IPR021134">
    <property type="entry name" value="Bestrophin-like"/>
</dbReference>
<reference evidence="9" key="1">
    <citation type="journal article" date="2021" name="Cell">
        <title>Tracing the genetic footprints of vertebrate landing in non-teleost ray-finned fishes.</title>
        <authorList>
            <person name="Bi X."/>
            <person name="Wang K."/>
            <person name="Yang L."/>
            <person name="Pan H."/>
            <person name="Jiang H."/>
            <person name="Wei Q."/>
            <person name="Fang M."/>
            <person name="Yu H."/>
            <person name="Zhu C."/>
            <person name="Cai Y."/>
            <person name="He Y."/>
            <person name="Gan X."/>
            <person name="Zeng H."/>
            <person name="Yu D."/>
            <person name="Zhu Y."/>
            <person name="Jiang H."/>
            <person name="Qiu Q."/>
            <person name="Yang H."/>
            <person name="Zhang Y.E."/>
            <person name="Wang W."/>
            <person name="Zhu M."/>
            <person name="He S."/>
            <person name="Zhang G."/>
        </authorList>
    </citation>
    <scope>NUCLEOTIDE SEQUENCE</scope>
    <source>
        <strain evidence="9">Pddl_001</strain>
    </source>
</reference>
<dbReference type="PANTHER" id="PTHR10736">
    <property type="entry name" value="BESTROPHIN"/>
    <property type="match status" value="1"/>
</dbReference>
<feature type="non-terminal residue" evidence="9">
    <location>
        <position position="644"/>
    </location>
</feature>
<evidence type="ECO:0000256" key="4">
    <source>
        <dbReference type="ARBA" id="ARBA00023136"/>
    </source>
</evidence>
<keyword evidence="10" id="KW-1185">Reference proteome</keyword>
<feature type="region of interest" description="Disordered" evidence="8">
    <location>
        <begin position="618"/>
        <end position="644"/>
    </location>
</feature>
<keyword evidence="7" id="KW-0869">Chloride channel</keyword>
<evidence type="ECO:0000313" key="9">
    <source>
        <dbReference type="EMBL" id="MBN3280826.1"/>
    </source>
</evidence>
<dbReference type="Proteomes" id="UP001166093">
    <property type="component" value="Unassembled WGS sequence"/>
</dbReference>
<keyword evidence="7" id="KW-0813">Transport</keyword>
<feature type="transmembrane region" description="Helical" evidence="7">
    <location>
        <begin position="36"/>
        <end position="54"/>
    </location>
</feature>
<name>A0ABS2Y3J4_POLSP</name>
<keyword evidence="2 7" id="KW-0812">Transmembrane</keyword>
<keyword evidence="7" id="KW-0868">Chloride</keyword>
<evidence type="ECO:0000256" key="7">
    <source>
        <dbReference type="RuleBase" id="RU363126"/>
    </source>
</evidence>
<keyword evidence="3 7" id="KW-1133">Transmembrane helix</keyword>
<evidence type="ECO:0000256" key="2">
    <source>
        <dbReference type="ARBA" id="ARBA00022692"/>
    </source>
</evidence>
<feature type="compositionally biased region" description="Acidic residues" evidence="8">
    <location>
        <begin position="634"/>
        <end position="644"/>
    </location>
</feature>
<evidence type="ECO:0000313" key="10">
    <source>
        <dbReference type="Proteomes" id="UP001166093"/>
    </source>
</evidence>
<comment type="similarity">
    <text evidence="6 7">Belongs to the anion channel-forming bestrophin (TC 1.A.46) family. Calcium-sensitive chloride channel subfamily.</text>
</comment>
<feature type="transmembrane region" description="Helical" evidence="7">
    <location>
        <begin position="235"/>
        <end position="257"/>
    </location>
</feature>
<feature type="non-terminal residue" evidence="9">
    <location>
        <position position="1"/>
    </location>
</feature>
<proteinExistence type="inferred from homology"/>
<feature type="region of interest" description="Disordered" evidence="8">
    <location>
        <begin position="499"/>
        <end position="602"/>
    </location>
</feature>
<evidence type="ECO:0000256" key="6">
    <source>
        <dbReference type="ARBA" id="ARBA00034769"/>
    </source>
</evidence>
<gene>
    <name evidence="9" type="primary">Best3_0</name>
    <name evidence="9" type="ORF">GTO93_0011554</name>
</gene>
<feature type="transmembrane region" description="Helical" evidence="7">
    <location>
        <begin position="269"/>
        <end position="287"/>
    </location>
</feature>
<evidence type="ECO:0000256" key="3">
    <source>
        <dbReference type="ARBA" id="ARBA00022989"/>
    </source>
</evidence>
<dbReference type="EMBL" id="JAAWVQ010102334">
    <property type="protein sequence ID" value="MBN3280826.1"/>
    <property type="molecule type" value="Genomic_DNA"/>
</dbReference>
<comment type="subcellular location">
    <subcellularLocation>
        <location evidence="7">Cell membrane</location>
        <topology evidence="7">Multi-pass membrane protein</topology>
    </subcellularLocation>
    <subcellularLocation>
        <location evidence="1">Membrane</location>
    </subcellularLocation>
</comment>
<comment type="catalytic activity">
    <reaction evidence="5">
        <text>chloride(in) = chloride(out)</text>
        <dbReference type="Rhea" id="RHEA:29823"/>
        <dbReference type="ChEBI" id="CHEBI:17996"/>
    </reaction>
</comment>
<keyword evidence="7" id="KW-0406">Ion transport</keyword>
<accession>A0ABS2Y3J4</accession>
<dbReference type="PANTHER" id="PTHR10736:SF2">
    <property type="entry name" value="BESTROPHIN-3"/>
    <property type="match status" value="1"/>
</dbReference>